<gene>
    <name evidence="1" type="ORF">LCGC14_0195950</name>
</gene>
<evidence type="ECO:0000313" key="1">
    <source>
        <dbReference type="EMBL" id="KKN93762.1"/>
    </source>
</evidence>
<accession>A0A0F9V246</accession>
<comment type="caution">
    <text evidence="1">The sequence shown here is derived from an EMBL/GenBank/DDBJ whole genome shotgun (WGS) entry which is preliminary data.</text>
</comment>
<name>A0A0F9V246_9ZZZZ</name>
<dbReference type="EMBL" id="LAZR01000084">
    <property type="protein sequence ID" value="KKN93762.1"/>
    <property type="molecule type" value="Genomic_DNA"/>
</dbReference>
<sequence length="142" mass="16670">MLIIKPLTLIKPNKKNWTLCYYKLKNGYIRMTNSDVYWSDGIGISTKDDIFTELPDFSFNDDLRHGCDNFVFFAALTMETTYTWIDTYGNKFSIMPSETKNILRFLLEGKLKLTFVGTRGYIEADWTLTKKNKELSIKPYFK</sequence>
<proteinExistence type="predicted"/>
<protein>
    <submittedName>
        <fullName evidence="1">Uncharacterized protein</fullName>
    </submittedName>
</protein>
<dbReference type="AlphaFoldDB" id="A0A0F9V246"/>
<reference evidence="1" key="1">
    <citation type="journal article" date="2015" name="Nature">
        <title>Complex archaea that bridge the gap between prokaryotes and eukaryotes.</title>
        <authorList>
            <person name="Spang A."/>
            <person name="Saw J.H."/>
            <person name="Jorgensen S.L."/>
            <person name="Zaremba-Niedzwiedzka K."/>
            <person name="Martijn J."/>
            <person name="Lind A.E."/>
            <person name="van Eijk R."/>
            <person name="Schleper C."/>
            <person name="Guy L."/>
            <person name="Ettema T.J."/>
        </authorList>
    </citation>
    <scope>NUCLEOTIDE SEQUENCE</scope>
</reference>
<organism evidence="1">
    <name type="scientific">marine sediment metagenome</name>
    <dbReference type="NCBI Taxonomy" id="412755"/>
    <lineage>
        <taxon>unclassified sequences</taxon>
        <taxon>metagenomes</taxon>
        <taxon>ecological metagenomes</taxon>
    </lineage>
</organism>